<comment type="similarity">
    <text evidence="1">Belongs to the pseudouridine synthase TruD family.</text>
</comment>
<evidence type="ECO:0000259" key="4">
    <source>
        <dbReference type="PROSITE" id="PS50984"/>
    </source>
</evidence>
<evidence type="ECO:0000256" key="3">
    <source>
        <dbReference type="ARBA" id="ARBA00023235"/>
    </source>
</evidence>
<dbReference type="GO" id="GO:0009982">
    <property type="term" value="F:pseudouridine synthase activity"/>
    <property type="evidence" value="ECO:0007669"/>
    <property type="project" value="InterPro"/>
</dbReference>
<dbReference type="SUPFAM" id="SSF55120">
    <property type="entry name" value="Pseudouridine synthase"/>
    <property type="match status" value="1"/>
</dbReference>
<dbReference type="InterPro" id="IPR001656">
    <property type="entry name" value="PsdUridine_synth_TruD"/>
</dbReference>
<dbReference type="Pfam" id="PF01142">
    <property type="entry name" value="TruD"/>
    <property type="match status" value="1"/>
</dbReference>
<organism evidence="5 6">
    <name type="scientific">Candidatus Nealsonbacteria bacterium CG23_combo_of_CG06-09_8_20_14_all_37_18</name>
    <dbReference type="NCBI Taxonomy" id="1974720"/>
    <lineage>
        <taxon>Bacteria</taxon>
        <taxon>Candidatus Nealsoniibacteriota</taxon>
    </lineage>
</organism>
<dbReference type="GO" id="GO:0003723">
    <property type="term" value="F:RNA binding"/>
    <property type="evidence" value="ECO:0007669"/>
    <property type="project" value="InterPro"/>
</dbReference>
<dbReference type="PANTHER" id="PTHR13326:SF21">
    <property type="entry name" value="PSEUDOURIDYLATE SYNTHASE PUS7L"/>
    <property type="match status" value="1"/>
</dbReference>
<reference evidence="5 6" key="1">
    <citation type="submission" date="2017-09" db="EMBL/GenBank/DDBJ databases">
        <title>Depth-based differentiation of microbial function through sediment-hosted aquifers and enrichment of novel symbionts in the deep terrestrial subsurface.</title>
        <authorList>
            <person name="Probst A.J."/>
            <person name="Ladd B."/>
            <person name="Jarett J.K."/>
            <person name="Geller-Mcgrath D.E."/>
            <person name="Sieber C.M."/>
            <person name="Emerson J.B."/>
            <person name="Anantharaman K."/>
            <person name="Thomas B.C."/>
            <person name="Malmstrom R."/>
            <person name="Stieglmeier M."/>
            <person name="Klingl A."/>
            <person name="Woyke T."/>
            <person name="Ryan C.M."/>
            <person name="Banfield J.F."/>
        </authorList>
    </citation>
    <scope>NUCLEOTIDE SEQUENCE [LARGE SCALE GENOMIC DNA]</scope>
    <source>
        <strain evidence="5">CG23_combo_of_CG06-09_8_20_14_all_37_18</strain>
    </source>
</reference>
<dbReference type="AlphaFoldDB" id="A0A2G9YYD2"/>
<dbReference type="GO" id="GO:0008033">
    <property type="term" value="P:tRNA processing"/>
    <property type="evidence" value="ECO:0007669"/>
    <property type="project" value="UniProtKB-KW"/>
</dbReference>
<keyword evidence="3" id="KW-0413">Isomerase</keyword>
<dbReference type="InterPro" id="IPR020103">
    <property type="entry name" value="PsdUridine_synth_cat_dom_sf"/>
</dbReference>
<feature type="domain" description="TRUD" evidence="4">
    <location>
        <begin position="206"/>
        <end position="409"/>
    </location>
</feature>
<protein>
    <recommendedName>
        <fullName evidence="4">TRUD domain-containing protein</fullName>
    </recommendedName>
</protein>
<dbReference type="PROSITE" id="PS50984">
    <property type="entry name" value="TRUD"/>
    <property type="match status" value="1"/>
</dbReference>
<evidence type="ECO:0000256" key="2">
    <source>
        <dbReference type="ARBA" id="ARBA00022694"/>
    </source>
</evidence>
<sequence>MSREKLKEEEIEFLAKEYKKNPQLFQRESFIDEPNFLKRFGIFIKEKEGFPLGYIKFWPQDFIVEEITETNDIQTINLGDFLAKKITFWEKAPTIYATLVKCGLSTIEAVEEMSSILKIDRKQIQFAGIKDKDAITSQLISFRKINIKNLETAQSPYFFLKNVYSGKGVIEVGSLKGNEFTVLVRTDSSFLKKNFIETLNKISEEGFYNFFYLQRFGTPRLINFYWGFFILRGEYQKAALSYLCAPGEREVPYFINLRKKIKENFGKWSEIEKILKPFPLIFKNEMKIVSYLKNNPRDFSGALNQIPEQVQLWIFALASLFFNKKLSEILKGRQKLPEFLPLILSNDKKDWLFYKDILEKNGIFSIPFENLKPFPHIQLRKRAIKTKEKVKILDYKIIKEGAILDFILPKAAYATAFLAHLFNLVSGLPPKDISAHPIDTKASLGKDSLEEVLNQFKDVIYPKTEDFIKKLSQE</sequence>
<evidence type="ECO:0000256" key="1">
    <source>
        <dbReference type="ARBA" id="ARBA00007953"/>
    </source>
</evidence>
<evidence type="ECO:0000313" key="5">
    <source>
        <dbReference type="EMBL" id="PIP24189.1"/>
    </source>
</evidence>
<dbReference type="GO" id="GO:0001522">
    <property type="term" value="P:pseudouridine synthesis"/>
    <property type="evidence" value="ECO:0007669"/>
    <property type="project" value="InterPro"/>
</dbReference>
<dbReference type="InterPro" id="IPR042214">
    <property type="entry name" value="TruD_catalytic"/>
</dbReference>
<dbReference type="Gene3D" id="3.30.2350.20">
    <property type="entry name" value="TruD, catalytic domain"/>
    <property type="match status" value="1"/>
</dbReference>
<evidence type="ECO:0000313" key="6">
    <source>
        <dbReference type="Proteomes" id="UP000229952"/>
    </source>
</evidence>
<accession>A0A2G9YYD2</accession>
<dbReference type="InterPro" id="IPR020119">
    <property type="entry name" value="PsdUridine_synth_TruD_CS"/>
</dbReference>
<comment type="caution">
    <text evidence="5">The sequence shown here is derived from an EMBL/GenBank/DDBJ whole genome shotgun (WGS) entry which is preliminary data.</text>
</comment>
<dbReference type="Proteomes" id="UP000229952">
    <property type="component" value="Unassembled WGS sequence"/>
</dbReference>
<keyword evidence="2" id="KW-0819">tRNA processing</keyword>
<dbReference type="PROSITE" id="PS01268">
    <property type="entry name" value="UPF0024"/>
    <property type="match status" value="1"/>
</dbReference>
<dbReference type="GO" id="GO:0140098">
    <property type="term" value="F:catalytic activity, acting on RNA"/>
    <property type="evidence" value="ECO:0007669"/>
    <property type="project" value="UniProtKB-ARBA"/>
</dbReference>
<name>A0A2G9YYD2_9BACT</name>
<dbReference type="InterPro" id="IPR011760">
    <property type="entry name" value="PsdUridine_synth_TruD_insert"/>
</dbReference>
<dbReference type="PANTHER" id="PTHR13326">
    <property type="entry name" value="TRNA PSEUDOURIDINE SYNTHASE D"/>
    <property type="match status" value="1"/>
</dbReference>
<proteinExistence type="inferred from homology"/>
<gene>
    <name evidence="5" type="ORF">COX35_02180</name>
</gene>
<dbReference type="EMBL" id="PCRQ01000055">
    <property type="protein sequence ID" value="PIP24189.1"/>
    <property type="molecule type" value="Genomic_DNA"/>
</dbReference>